<dbReference type="AlphaFoldDB" id="A0A1V2ZWS9"/>
<evidence type="ECO:0000256" key="1">
    <source>
        <dbReference type="ARBA" id="ARBA00022729"/>
    </source>
</evidence>
<dbReference type="PANTHER" id="PTHR34183:SF1">
    <property type="entry name" value="ENDOLYTIC PEPTIDOGLYCAN TRANSGLYCOSYLASE RLPA"/>
    <property type="match status" value="1"/>
</dbReference>
<keyword evidence="3 4" id="KW-0961">Cell wall biogenesis/degradation</keyword>
<protein>
    <recommendedName>
        <fullName evidence="4">Endolytic peptidoglycan transglycosylase RlpA</fullName>
        <ecNumber evidence="4">4.2.2.-</ecNumber>
    </recommendedName>
</protein>
<evidence type="ECO:0000259" key="7">
    <source>
        <dbReference type="PROSITE" id="PS51724"/>
    </source>
</evidence>
<dbReference type="InterPro" id="IPR012997">
    <property type="entry name" value="RplA"/>
</dbReference>
<dbReference type="PROSITE" id="PS51724">
    <property type="entry name" value="SPOR"/>
    <property type="match status" value="1"/>
</dbReference>
<dbReference type="Pfam" id="PF05036">
    <property type="entry name" value="SPOR"/>
    <property type="match status" value="1"/>
</dbReference>
<evidence type="ECO:0000313" key="8">
    <source>
        <dbReference type="EMBL" id="OOC09529.1"/>
    </source>
</evidence>
<keyword evidence="2 4" id="KW-0456">Lyase</keyword>
<dbReference type="InterPro" id="IPR009009">
    <property type="entry name" value="RlpA-like_DPBB"/>
</dbReference>
<dbReference type="EC" id="4.2.2.-" evidence="4"/>
<dbReference type="NCBIfam" id="TIGR00413">
    <property type="entry name" value="rlpA"/>
    <property type="match status" value="1"/>
</dbReference>
<dbReference type="GO" id="GO:0042834">
    <property type="term" value="F:peptidoglycan binding"/>
    <property type="evidence" value="ECO:0007669"/>
    <property type="project" value="InterPro"/>
</dbReference>
<dbReference type="InterPro" id="IPR036908">
    <property type="entry name" value="RlpA-like_sf"/>
</dbReference>
<dbReference type="CDD" id="cd22268">
    <property type="entry name" value="DPBB_RlpA-like"/>
    <property type="match status" value="1"/>
</dbReference>
<feature type="region of interest" description="Disordered" evidence="6">
    <location>
        <begin position="242"/>
        <end position="261"/>
    </location>
</feature>
<dbReference type="FunFam" id="2.40.40.10:FF:000003">
    <property type="entry name" value="Endolytic peptidoglycan transglycosylase RlpA"/>
    <property type="match status" value="1"/>
</dbReference>
<dbReference type="InterPro" id="IPR007730">
    <property type="entry name" value="SPOR-like_dom"/>
</dbReference>
<dbReference type="SUPFAM" id="SSF110997">
    <property type="entry name" value="Sporulation related repeat"/>
    <property type="match status" value="1"/>
</dbReference>
<feature type="compositionally biased region" description="Basic and acidic residues" evidence="6">
    <location>
        <begin position="41"/>
        <end position="63"/>
    </location>
</feature>
<reference evidence="8 9" key="1">
    <citation type="submission" date="2017-02" db="EMBL/GenBank/DDBJ databases">
        <title>Genomic diversity within the haloalkaliphilic genus Thioalkalivibrio.</title>
        <authorList>
            <person name="Ahn A.-C."/>
            <person name="Meier-Kolthoff J."/>
            <person name="Overmars L."/>
            <person name="Richter M."/>
            <person name="Woyke T."/>
            <person name="Sorokin D.Y."/>
            <person name="Muyzer G."/>
        </authorList>
    </citation>
    <scope>NUCLEOTIDE SEQUENCE [LARGE SCALE GENOMIC DNA]</scope>
    <source>
        <strain evidence="8 9">HL17</strain>
    </source>
</reference>
<dbReference type="STRING" id="252474.B1A74_10525"/>
<organism evidence="8 9">
    <name type="scientific">Thioalkalivibrio halophilus</name>
    <dbReference type="NCBI Taxonomy" id="252474"/>
    <lineage>
        <taxon>Bacteria</taxon>
        <taxon>Pseudomonadati</taxon>
        <taxon>Pseudomonadota</taxon>
        <taxon>Gammaproteobacteria</taxon>
        <taxon>Chromatiales</taxon>
        <taxon>Ectothiorhodospiraceae</taxon>
        <taxon>Thioalkalivibrio</taxon>
    </lineage>
</organism>
<proteinExistence type="inferred from homology"/>
<dbReference type="Gene3D" id="2.40.40.10">
    <property type="entry name" value="RlpA-like domain"/>
    <property type="match status" value="1"/>
</dbReference>
<dbReference type="SUPFAM" id="SSF50685">
    <property type="entry name" value="Barwin-like endoglucanases"/>
    <property type="match status" value="1"/>
</dbReference>
<feature type="domain" description="SPOR" evidence="7">
    <location>
        <begin position="259"/>
        <end position="340"/>
    </location>
</feature>
<dbReference type="Gene3D" id="3.30.70.1070">
    <property type="entry name" value="Sporulation related repeat"/>
    <property type="match status" value="1"/>
</dbReference>
<dbReference type="Pfam" id="PF03330">
    <property type="entry name" value="DPBB_1"/>
    <property type="match status" value="1"/>
</dbReference>
<evidence type="ECO:0000256" key="3">
    <source>
        <dbReference type="ARBA" id="ARBA00023316"/>
    </source>
</evidence>
<comment type="caution">
    <text evidence="8">The sequence shown here is derived from an EMBL/GenBank/DDBJ whole genome shotgun (WGS) entry which is preliminary data.</text>
</comment>
<evidence type="ECO:0000256" key="6">
    <source>
        <dbReference type="SAM" id="MobiDB-lite"/>
    </source>
</evidence>
<evidence type="ECO:0000256" key="5">
    <source>
        <dbReference type="RuleBase" id="RU003495"/>
    </source>
</evidence>
<dbReference type="InterPro" id="IPR034718">
    <property type="entry name" value="RlpA"/>
</dbReference>
<dbReference type="GO" id="GO:0071555">
    <property type="term" value="P:cell wall organization"/>
    <property type="evidence" value="ECO:0007669"/>
    <property type="project" value="UniProtKB-KW"/>
</dbReference>
<dbReference type="Proteomes" id="UP000189177">
    <property type="component" value="Unassembled WGS sequence"/>
</dbReference>
<sequence length="340" mass="36784">MRWPPMSWRRRCTTDGRAIGGAALPVALLAGMILAGCSGTPERDRPLGDAAHDSYPDPDEVPRDLALLPDAEPADEPPSRYGNPAEYEVFGQRYVTLSSSEGFEEEGMASWYGTKFHGRRTSSGEPYDMYAMTAAHKKLPLPSFVEVTHLENGKQVVVRVNDRGPFVDDRIIDLSYAAAHRLGMTDAGVAPVRIRAVGPGDVNGEVRTAERGRGEGADTIAEPEPLEADANDPDATREMAGTVDGDGAYNGDPVSGKGDSREPARYIQVGAFGERMTAERLRESLRADGFRVAELGRVETAGGEELHRVRVGPLHGEDTVRDTARRLEAVAPGDFRIVTD</sequence>
<gene>
    <name evidence="4" type="primary">rlpA</name>
    <name evidence="8" type="ORF">B1A74_10525</name>
</gene>
<comment type="similarity">
    <text evidence="4 5">Belongs to the RlpA family.</text>
</comment>
<dbReference type="GO" id="GO:0008932">
    <property type="term" value="F:lytic endotransglycosylase activity"/>
    <property type="evidence" value="ECO:0007669"/>
    <property type="project" value="UniProtKB-UniRule"/>
</dbReference>
<accession>A0A1V2ZWS9</accession>
<evidence type="ECO:0000313" key="9">
    <source>
        <dbReference type="Proteomes" id="UP000189177"/>
    </source>
</evidence>
<evidence type="ECO:0000256" key="2">
    <source>
        <dbReference type="ARBA" id="ARBA00023239"/>
    </source>
</evidence>
<dbReference type="PANTHER" id="PTHR34183">
    <property type="entry name" value="ENDOLYTIC PEPTIDOGLYCAN TRANSGLYCOSYLASE RLPA"/>
    <property type="match status" value="1"/>
</dbReference>
<dbReference type="GO" id="GO:0000270">
    <property type="term" value="P:peptidoglycan metabolic process"/>
    <property type="evidence" value="ECO:0007669"/>
    <property type="project" value="UniProtKB-UniRule"/>
</dbReference>
<feature type="region of interest" description="Disordered" evidence="6">
    <location>
        <begin position="40"/>
        <end position="83"/>
    </location>
</feature>
<evidence type="ECO:0000256" key="4">
    <source>
        <dbReference type="HAMAP-Rule" id="MF_02071"/>
    </source>
</evidence>
<dbReference type="HAMAP" id="MF_02071">
    <property type="entry name" value="RlpA"/>
    <property type="match status" value="1"/>
</dbReference>
<dbReference type="EMBL" id="MUZR01000046">
    <property type="protein sequence ID" value="OOC09529.1"/>
    <property type="molecule type" value="Genomic_DNA"/>
</dbReference>
<comment type="function">
    <text evidence="4">Lytic transglycosylase with a strong preference for naked glycan strands that lack stem peptides.</text>
</comment>
<dbReference type="InterPro" id="IPR036680">
    <property type="entry name" value="SPOR-like_sf"/>
</dbReference>
<name>A0A1V2ZWS9_9GAMM</name>
<keyword evidence="1" id="KW-0732">Signal</keyword>
<keyword evidence="9" id="KW-1185">Reference proteome</keyword>
<dbReference type="GO" id="GO:0009279">
    <property type="term" value="C:cell outer membrane"/>
    <property type="evidence" value="ECO:0007669"/>
    <property type="project" value="TreeGrafter"/>
</dbReference>